<gene>
    <name evidence="14" type="ORF">F0562_012953</name>
</gene>
<accession>A0A5J4ZVA2</accession>
<dbReference type="SUPFAM" id="SSF49998">
    <property type="entry name" value="Amine oxidase catalytic domain"/>
    <property type="match status" value="1"/>
</dbReference>
<feature type="modified residue" description="2',4',5'-topaquinone" evidence="8">
    <location>
        <position position="456"/>
    </location>
</feature>
<dbReference type="PANTHER" id="PTHR10638:SF69">
    <property type="entry name" value="AMINE OXIDASE [COPPER-CONTAINING] GAMMA 1-RELATED"/>
    <property type="match status" value="1"/>
</dbReference>
<keyword evidence="6" id="KW-1015">Disulfide bond</keyword>
<organism evidence="14 15">
    <name type="scientific">Nyssa sinensis</name>
    <dbReference type="NCBI Taxonomy" id="561372"/>
    <lineage>
        <taxon>Eukaryota</taxon>
        <taxon>Viridiplantae</taxon>
        <taxon>Streptophyta</taxon>
        <taxon>Embryophyta</taxon>
        <taxon>Tracheophyta</taxon>
        <taxon>Spermatophyta</taxon>
        <taxon>Magnoliopsida</taxon>
        <taxon>eudicotyledons</taxon>
        <taxon>Gunneridae</taxon>
        <taxon>Pentapetalae</taxon>
        <taxon>asterids</taxon>
        <taxon>Cornales</taxon>
        <taxon>Nyssaceae</taxon>
        <taxon>Nyssa</taxon>
    </lineage>
</organism>
<comment type="cofactor">
    <cofactor evidence="9">
        <name>Cu cation</name>
        <dbReference type="ChEBI" id="CHEBI:23378"/>
    </cofactor>
    <text evidence="9">Contains 1 topaquinone per subunit.</text>
</comment>
<dbReference type="GO" id="GO:0008131">
    <property type="term" value="F:primary methylamine oxidase activity"/>
    <property type="evidence" value="ECO:0007669"/>
    <property type="project" value="InterPro"/>
</dbReference>
<feature type="transmembrane region" description="Helical" evidence="10">
    <location>
        <begin position="7"/>
        <end position="25"/>
    </location>
</feature>
<dbReference type="InterPro" id="IPR015802">
    <property type="entry name" value="Cu_amine_oxidase_N3"/>
</dbReference>
<feature type="domain" description="Copper amine oxidase N2-terminal" evidence="12">
    <location>
        <begin position="74"/>
        <end position="154"/>
    </location>
</feature>
<evidence type="ECO:0000256" key="4">
    <source>
        <dbReference type="ARBA" id="ARBA00023002"/>
    </source>
</evidence>
<evidence type="ECO:0000259" key="11">
    <source>
        <dbReference type="Pfam" id="PF01179"/>
    </source>
</evidence>
<keyword evidence="15" id="KW-1185">Reference proteome</keyword>
<dbReference type="OrthoDB" id="5379943at2759"/>
<evidence type="ECO:0000256" key="6">
    <source>
        <dbReference type="ARBA" id="ARBA00023157"/>
    </source>
</evidence>
<evidence type="ECO:0000259" key="13">
    <source>
        <dbReference type="Pfam" id="PF02728"/>
    </source>
</evidence>
<evidence type="ECO:0000256" key="10">
    <source>
        <dbReference type="SAM" id="Phobius"/>
    </source>
</evidence>
<dbReference type="EC" id="1.4.3.-" evidence="9"/>
<dbReference type="Pfam" id="PF02728">
    <property type="entry name" value="Cu_amine_oxidN3"/>
    <property type="match status" value="1"/>
</dbReference>
<evidence type="ECO:0000313" key="15">
    <source>
        <dbReference type="Proteomes" id="UP000325577"/>
    </source>
</evidence>
<feature type="active site" description="Schiff-base intermediate with substrate; via topaquinone" evidence="7">
    <location>
        <position position="456"/>
    </location>
</feature>
<keyword evidence="10" id="KW-1133">Transmembrane helix</keyword>
<sequence length="726" mass="82014">MKSTPYLRLSFILFTVLFIFAYSWYPLSKPARHGCFKFPIWCAFKNRTVHAMFGSILEPQISKPKNLFPETPLHPLDPLTIQEINKVRAILSRYAPFAWSFPAIHSLSLDEPDKSRVLEWEKSGAFPPRKASVIAMLNGETHLLIVHLDMGRVMAHVTNPGPGYPIVSMDDISVVLQATMSNEEFNKSIIARGVKLSDVSCLTLSPGWYGPEEEGRRIMKVQCFSSQGTPNFYMRPIEGLTVTVDIDKREVVKISNTGRGIPVPKGENTDYRYTAQNKPPEMEPLNPISIEQPSGPSFRIENGHMVKWANWVFHLKADQRAGMVISRAMVRDSETGELRSVMHKGFASELFVPYMDPDEGWYFKSYLDAGEFGLGATAMALVPLNDCPRYSYYMDGLFVAADGTPYVQPNMICLFERYAGDIGWRHSEVPVNGFETRESRPKVTLVARMAASVGNYDYVFDWEFQTDGLIRIKVGLTGMLMVKGTPYENMNRVLNKDGMTGPLVSENVIGVVHDHYISFHLDMDIDGPNNSFVKVNLVKQETFPGQSPRKSYLKAKRHVAKTEDDARIKLNLYDPSEFHLVNPSRQSRLGNPSGYKVVPGGNAASLLDLHDPPQLRSAFTNNQIWVTQYNRTEQWAGGLLAYQSKGDDTLDVWSKRNRPIENKDIVLWYILGFHHIPCQEDYPIMPTVSASFDLKPVNFFESNPILGAIPNFEKDLPVCWPPASSY</sequence>
<evidence type="ECO:0000256" key="9">
    <source>
        <dbReference type="RuleBase" id="RU000672"/>
    </source>
</evidence>
<comment type="PTM">
    <text evidence="8 9">Topaquinone (TPQ) is generated by copper-dependent autoxidation of a specific tyrosyl residue.</text>
</comment>
<evidence type="ECO:0000256" key="5">
    <source>
        <dbReference type="ARBA" id="ARBA00023008"/>
    </source>
</evidence>
<feature type="domain" description="Copper amine oxidase N3-terminal" evidence="13">
    <location>
        <begin position="165"/>
        <end position="264"/>
    </location>
</feature>
<protein>
    <recommendedName>
        <fullName evidence="9">Amine oxidase</fullName>
        <ecNumber evidence="9">1.4.3.-</ecNumber>
    </recommendedName>
</protein>
<reference evidence="14 15" key="1">
    <citation type="submission" date="2019-09" db="EMBL/GenBank/DDBJ databases">
        <title>A chromosome-level genome assembly of the Chinese tupelo Nyssa sinensis.</title>
        <authorList>
            <person name="Yang X."/>
            <person name="Kang M."/>
            <person name="Yang Y."/>
            <person name="Xiong H."/>
            <person name="Wang M."/>
            <person name="Zhang Z."/>
            <person name="Wang Z."/>
            <person name="Wu H."/>
            <person name="Ma T."/>
            <person name="Liu J."/>
            <person name="Xi Z."/>
        </authorList>
    </citation>
    <scope>NUCLEOTIDE SEQUENCE [LARGE SCALE GENOMIC DNA]</scope>
    <source>
        <strain evidence="14">J267</strain>
        <tissue evidence="14">Leaf</tissue>
    </source>
</reference>
<dbReference type="Pfam" id="PF02727">
    <property type="entry name" value="Cu_amine_oxidN2"/>
    <property type="match status" value="1"/>
</dbReference>
<keyword evidence="4 9" id="KW-0560">Oxidoreductase</keyword>
<dbReference type="InterPro" id="IPR015798">
    <property type="entry name" value="Cu_amine_oxidase_C"/>
</dbReference>
<dbReference type="Gene3D" id="3.10.450.40">
    <property type="match status" value="2"/>
</dbReference>
<name>A0A5J4ZVA2_9ASTE</name>
<evidence type="ECO:0000313" key="14">
    <source>
        <dbReference type="EMBL" id="KAA8522280.1"/>
    </source>
</evidence>
<evidence type="ECO:0000256" key="3">
    <source>
        <dbReference type="ARBA" id="ARBA00022772"/>
    </source>
</evidence>
<evidence type="ECO:0000256" key="7">
    <source>
        <dbReference type="PIRSR" id="PIRSR600269-50"/>
    </source>
</evidence>
<comment type="similarity">
    <text evidence="1 9">Belongs to the copper/topaquinone oxidase family.</text>
</comment>
<evidence type="ECO:0000256" key="2">
    <source>
        <dbReference type="ARBA" id="ARBA00022723"/>
    </source>
</evidence>
<dbReference type="EMBL" id="CM018048">
    <property type="protein sequence ID" value="KAA8522280.1"/>
    <property type="molecule type" value="Genomic_DNA"/>
</dbReference>
<evidence type="ECO:0000256" key="1">
    <source>
        <dbReference type="ARBA" id="ARBA00007983"/>
    </source>
</evidence>
<dbReference type="SUPFAM" id="SSF54416">
    <property type="entry name" value="Amine oxidase N-terminal region"/>
    <property type="match status" value="2"/>
</dbReference>
<keyword evidence="3 7" id="KW-0801">TPQ</keyword>
<dbReference type="PANTHER" id="PTHR10638">
    <property type="entry name" value="COPPER AMINE OXIDASE"/>
    <property type="match status" value="1"/>
</dbReference>
<dbReference type="FunFam" id="2.70.98.20:FF:000004">
    <property type="entry name" value="Amine oxidase"/>
    <property type="match status" value="1"/>
</dbReference>
<keyword evidence="10" id="KW-0812">Transmembrane</keyword>
<dbReference type="GO" id="GO:0005507">
    <property type="term" value="F:copper ion binding"/>
    <property type="evidence" value="ECO:0007669"/>
    <property type="project" value="InterPro"/>
</dbReference>
<feature type="active site" description="Proton acceptor" evidence="7">
    <location>
        <position position="368"/>
    </location>
</feature>
<keyword evidence="5 9" id="KW-0186">Copper</keyword>
<keyword evidence="2 9" id="KW-0479">Metal-binding</keyword>
<dbReference type="GO" id="GO:0048038">
    <property type="term" value="F:quinone binding"/>
    <property type="evidence" value="ECO:0007669"/>
    <property type="project" value="InterPro"/>
</dbReference>
<dbReference type="Proteomes" id="UP000325577">
    <property type="component" value="Linkage Group LG5"/>
</dbReference>
<dbReference type="InterPro" id="IPR000269">
    <property type="entry name" value="Cu_amine_oxidase"/>
</dbReference>
<dbReference type="InterPro" id="IPR036460">
    <property type="entry name" value="Cu_amine_oxidase_C_sf"/>
</dbReference>
<dbReference type="Pfam" id="PF01179">
    <property type="entry name" value="Cu_amine_oxid"/>
    <property type="match status" value="1"/>
</dbReference>
<dbReference type="GO" id="GO:0009308">
    <property type="term" value="P:amine metabolic process"/>
    <property type="evidence" value="ECO:0007669"/>
    <property type="project" value="UniProtKB-UniRule"/>
</dbReference>
<dbReference type="InterPro" id="IPR015800">
    <property type="entry name" value="Cu_amine_oxidase_N2"/>
</dbReference>
<dbReference type="Gene3D" id="2.70.98.20">
    <property type="entry name" value="Copper amine oxidase, catalytic domain"/>
    <property type="match status" value="1"/>
</dbReference>
<keyword evidence="10" id="KW-0472">Membrane</keyword>
<dbReference type="AlphaFoldDB" id="A0A5J4ZVA2"/>
<evidence type="ECO:0000259" key="12">
    <source>
        <dbReference type="Pfam" id="PF02727"/>
    </source>
</evidence>
<proteinExistence type="inferred from homology"/>
<feature type="domain" description="Copper amine oxidase catalytic" evidence="11">
    <location>
        <begin position="289"/>
        <end position="705"/>
    </location>
</feature>
<dbReference type="InterPro" id="IPR016182">
    <property type="entry name" value="Cu_amine_oxidase_N-reg"/>
</dbReference>
<evidence type="ECO:0000256" key="8">
    <source>
        <dbReference type="PIRSR" id="PIRSR600269-51"/>
    </source>
</evidence>